<dbReference type="SUPFAM" id="SSF46689">
    <property type="entry name" value="Homeodomain-like"/>
    <property type="match status" value="1"/>
</dbReference>
<evidence type="ECO:0000313" key="4">
    <source>
        <dbReference type="Proteomes" id="UP000585507"/>
    </source>
</evidence>
<feature type="domain" description="Integrase catalytic" evidence="2">
    <location>
        <begin position="168"/>
        <end position="374"/>
    </location>
</feature>
<gene>
    <name evidence="3" type="ORF">GGD55_003129</name>
</gene>
<reference evidence="3 4" key="1">
    <citation type="submission" date="2020-08" db="EMBL/GenBank/DDBJ databases">
        <title>Genomic Encyclopedia of Type Strains, Phase IV (KMG-V): Genome sequencing to study the core and pangenomes of soil and plant-associated prokaryotes.</title>
        <authorList>
            <person name="Whitman W."/>
        </authorList>
    </citation>
    <scope>NUCLEOTIDE SEQUENCE [LARGE SCALE GENOMIC DNA]</scope>
    <source>
        <strain evidence="3 4">SEMIA 4084</strain>
    </source>
</reference>
<dbReference type="GO" id="GO:0015074">
    <property type="term" value="P:DNA integration"/>
    <property type="evidence" value="ECO:0007669"/>
    <property type="project" value="InterPro"/>
</dbReference>
<dbReference type="InterPro" id="IPR012337">
    <property type="entry name" value="RNaseH-like_sf"/>
</dbReference>
<evidence type="ECO:0000259" key="2">
    <source>
        <dbReference type="PROSITE" id="PS50994"/>
    </source>
</evidence>
<keyword evidence="4" id="KW-1185">Reference proteome</keyword>
<dbReference type="AlphaFoldDB" id="A0A7W8UBN0"/>
<sequence>MPKRLYDRTLPAHPPISDESWSMARRVARELDKILDGGDPRQAAITRAAAELRLTTRQIYNLLARYRADRTVTALLPRTAASRRKRLPEQVEEIIAATLRKKWLTLEPTALAPVVDEIRARCEEAGLAVPSYVTVARRIPVLFSPEEIAKKRSANPKHLLRLKPRPGYIHAPHPLAVCQIDHTPTDINFVEVVDGTGVFVGRPYLTIVTDVATRSVLGFCLTLEKPSALSVALCLAQALCPKDAWLAARDLNHAWPMFGRPRLLVTDSAKEFKGHAFQQGCDDYSIRIRPRDRGRVHHGGVVERLLGKLNAVLATYPGSSGRSVAHRDEYPSERRACLSFADLERCVALAVIDHNLQENSKTLKVPITEWQRNASDLPRSNDDPQRVLLSFLPRAERQLSPQGISMFAMHYYSPWLGILVPERDRLEKLEVRYDPRDISHIYVRDPETRQFRPVERRDGQLTPVTLWEHEAERARRRTMNQRSNVEKVAFRREISAIVEAAKPSKRQLRDAVRNAHAAAAEKPYALMQPPAPPPAEHPPRRKSRLPVEDW</sequence>
<name>A0A7W8UBN0_9HYPH</name>
<dbReference type="Gene3D" id="3.30.420.10">
    <property type="entry name" value="Ribonuclease H-like superfamily/Ribonuclease H"/>
    <property type="match status" value="1"/>
</dbReference>
<proteinExistence type="predicted"/>
<feature type="compositionally biased region" description="Low complexity" evidence="1">
    <location>
        <begin position="515"/>
        <end position="528"/>
    </location>
</feature>
<dbReference type="InterPro" id="IPR009057">
    <property type="entry name" value="Homeodomain-like_sf"/>
</dbReference>
<organism evidence="3 4">
    <name type="scientific">Rhizobium giardinii</name>
    <dbReference type="NCBI Taxonomy" id="56731"/>
    <lineage>
        <taxon>Bacteria</taxon>
        <taxon>Pseudomonadati</taxon>
        <taxon>Pseudomonadota</taxon>
        <taxon>Alphaproteobacteria</taxon>
        <taxon>Hyphomicrobiales</taxon>
        <taxon>Rhizobiaceae</taxon>
        <taxon>Rhizobium/Agrobacterium group</taxon>
        <taxon>Rhizobium</taxon>
    </lineage>
</organism>
<dbReference type="InterPro" id="IPR001584">
    <property type="entry name" value="Integrase_cat-core"/>
</dbReference>
<evidence type="ECO:0000313" key="3">
    <source>
        <dbReference type="EMBL" id="MBB5536422.1"/>
    </source>
</evidence>
<dbReference type="Proteomes" id="UP000585507">
    <property type="component" value="Unassembled WGS sequence"/>
</dbReference>
<protein>
    <submittedName>
        <fullName evidence="3">Putative transposase</fullName>
    </submittedName>
</protein>
<comment type="caution">
    <text evidence="3">The sequence shown here is derived from an EMBL/GenBank/DDBJ whole genome shotgun (WGS) entry which is preliminary data.</text>
</comment>
<dbReference type="InterPro" id="IPR015378">
    <property type="entry name" value="Transposase-like_Mu_C"/>
</dbReference>
<dbReference type="GO" id="GO:0003676">
    <property type="term" value="F:nucleic acid binding"/>
    <property type="evidence" value="ECO:0007669"/>
    <property type="project" value="InterPro"/>
</dbReference>
<accession>A0A7W8UBN0</accession>
<dbReference type="PROSITE" id="PS50994">
    <property type="entry name" value="INTEGRASE"/>
    <property type="match status" value="1"/>
</dbReference>
<dbReference type="InterPro" id="IPR036397">
    <property type="entry name" value="RNaseH_sf"/>
</dbReference>
<dbReference type="SUPFAM" id="SSF53098">
    <property type="entry name" value="Ribonuclease H-like"/>
    <property type="match status" value="1"/>
</dbReference>
<dbReference type="Pfam" id="PF09299">
    <property type="entry name" value="Mu-transpos_C"/>
    <property type="match status" value="1"/>
</dbReference>
<feature type="region of interest" description="Disordered" evidence="1">
    <location>
        <begin position="508"/>
        <end position="550"/>
    </location>
</feature>
<dbReference type="EMBL" id="JACHBK010000006">
    <property type="protein sequence ID" value="MBB5536422.1"/>
    <property type="molecule type" value="Genomic_DNA"/>
</dbReference>
<evidence type="ECO:0000256" key="1">
    <source>
        <dbReference type="SAM" id="MobiDB-lite"/>
    </source>
</evidence>